<dbReference type="Gene3D" id="3.40.50.1220">
    <property type="entry name" value="TPP-binding domain"/>
    <property type="match status" value="1"/>
</dbReference>
<dbReference type="eggNOG" id="COG0846">
    <property type="taxonomic scope" value="Bacteria"/>
</dbReference>
<gene>
    <name evidence="1" type="ORF">C427_3726</name>
</gene>
<organism evidence="1 2">
    <name type="scientific">Paraglaciecola psychrophila 170</name>
    <dbReference type="NCBI Taxonomy" id="1129794"/>
    <lineage>
        <taxon>Bacteria</taxon>
        <taxon>Pseudomonadati</taxon>
        <taxon>Pseudomonadota</taxon>
        <taxon>Gammaproteobacteria</taxon>
        <taxon>Alteromonadales</taxon>
        <taxon>Alteromonadaceae</taxon>
        <taxon>Paraglaciecola</taxon>
    </lineage>
</organism>
<name>K6YXU4_9ALTE</name>
<protein>
    <submittedName>
        <fullName evidence="1">Uncharacterized protein</fullName>
    </submittedName>
</protein>
<dbReference type="HOGENOM" id="CLU_267953_0_0_6"/>
<dbReference type="KEGG" id="gps:C427_3726"/>
<evidence type="ECO:0000313" key="2">
    <source>
        <dbReference type="Proteomes" id="UP000011864"/>
    </source>
</evidence>
<keyword evidence="2" id="KW-1185">Reference proteome</keyword>
<dbReference type="STRING" id="1129794.C427_3726"/>
<proteinExistence type="predicted"/>
<dbReference type="Pfam" id="PF13289">
    <property type="entry name" value="SIR2_2"/>
    <property type="match status" value="1"/>
</dbReference>
<dbReference type="PATRIC" id="fig|1129794.4.peg.3710"/>
<dbReference type="InterPro" id="IPR029035">
    <property type="entry name" value="DHS-like_NAD/FAD-binding_dom"/>
</dbReference>
<dbReference type="RefSeq" id="WP_007637806.1">
    <property type="nucleotide sequence ID" value="NC_020514.1"/>
</dbReference>
<evidence type="ECO:0000313" key="1">
    <source>
        <dbReference type="EMBL" id="AGH45834.1"/>
    </source>
</evidence>
<accession>K6YXU4</accession>
<dbReference type="OrthoDB" id="2077946at2"/>
<dbReference type="Proteomes" id="UP000011864">
    <property type="component" value="Chromosome"/>
</dbReference>
<dbReference type="AlphaFoldDB" id="K6YXU4"/>
<sequence length="1228" mass="140846">MKFIARKGAPDIPLELIEAQENDELVFFCGAGVSYPSGLAGFNDLVEAVYQNLHQEKDEIEEQAIKAGFYDRALGLLEARTQIGNTTGINLVRKEIINELTLKPDANVATHKALLQLSKTRSGNYRLVTTNVDHGFLTAEGNAIKRSDSAPKLPVPKSHKWASVVHLHGLIDVEQDPNGEHLVFTSGDFGSAYLTERWASKFVTELFVNFTVVFVGYSLNDPVIRYMTDAIAADRRQDNKLFKDPYVIADTTNKKRLNAIKEWQAKGVEPVLYVKGGANHPNLHNSLQAWAAHARDGLSSKQRIIKSKARLAPRAPYDQDESIQQVLDTLKERVDNNHESVSGYPAKVFSELRDPPAPIEWLPLLQENGLLSISQIRKTINLICTNPVRNNLVMPNKISENIWKWLLHHLDKEILIRWVIDQGLGLHPLFKELVNWKLSSQPPIEPFLSFWKIVTSDHIYLGRTNQSNNYEVISKMANGPDALTLLTFKKLLRPCYQITKAYYWGGEDIRDGNTQRKAFSTDVVLNIDQHEFKRLTKSDNYPKDYTDALVPASEALLDAMELFAIVGLANAKQDRSHWDIISIQPHPQNSNYKSFPILVELCRDLWRALFQSNESKARLILEIWNGYRFPIFRRLILNAYTYNDVIPADETIDYLLEDDGWWLWSSGMTREVYRLLNKAWPQASQNKAEILLNFIVNGPPRLQYVTDISDEEFHTRLNRERWVMLAKLQTFDRELFGEAQVLYKKLSLQYPMWSLSEGDRDEFTHWHSTSVGNDTDITSESLFSLPLPKRVALLTEKNTKFNEGRNDVFRYAGKAQPNDVIETLAYMFAHDDWHHKSWSAGLTGIAEHEENTWSTVAPMVAKLPDEFFREEAWAVAWWARKAGTKVAPQSIDEAHLWNIASRLFELSGNSELETGEDFDAIDRAINDPVGIMTEAILDRLNLYKLESQDELPRPQPFELLDQLLDSDLLTLGRVILFSRLMYFYSVEPEWTQTKMITLLNFDTSDDAKYFWQGYLWNPRLSADLAIDLKEPMLQALEAKSLTGRNLEQLVSLFTLACLQYKDLYTNKEIQQAFRSMGNEGLAYAVGFMESSVSYESEGRDNYWLNRINPLIRKAWPKGGSYLTQEIAQHFTLLLLQLDDTFPEALKTVTPMLRSIDDMYLVLDQFNNSDVIEKYPEEAFQLLFKIFSNQNKWNNDLLGNLMNKFGTVSPALKETTEFMVINDFLVMSQ</sequence>
<reference evidence="1 2" key="1">
    <citation type="journal article" date="2013" name="Genome Announc.">
        <title>Complete Genome Sequence of Glaciecola psychrophila Strain 170T.</title>
        <authorList>
            <person name="Yin J."/>
            <person name="Chen J."/>
            <person name="Liu G."/>
            <person name="Yu Y."/>
            <person name="Song L."/>
            <person name="Wang X."/>
            <person name="Qu X."/>
        </authorList>
    </citation>
    <scope>NUCLEOTIDE SEQUENCE [LARGE SCALE GENOMIC DNA]</scope>
    <source>
        <strain evidence="1 2">170</strain>
    </source>
</reference>
<dbReference type="SUPFAM" id="SSF52467">
    <property type="entry name" value="DHS-like NAD/FAD-binding domain"/>
    <property type="match status" value="1"/>
</dbReference>
<dbReference type="EMBL" id="CP003837">
    <property type="protein sequence ID" value="AGH45834.1"/>
    <property type="molecule type" value="Genomic_DNA"/>
</dbReference>